<sequence length="260" mass="27921">MTRPVSRLSIEDVSVDFGGIRALTDVSFGLESGSIVGLIGPNGAGKSTLLNCISGITRPTRGRVRLDETILSVLSASSVARHGIGRVFQHPELVTELSVHDNLLVACHRALDYGLIGELLRLPNVRQQERDAADKVADVLTRLGIGDSADKRVGSLPYGHRKLIDLGRALLMDIRFLLLDEPIAGLNDVEVARLGEILLGLRREFGLGILIVEHNMPFVSRLCDRLVVLDLGQLIANGPPADVLADAKVMASYLGEAADA</sequence>
<evidence type="ECO:0000256" key="3">
    <source>
        <dbReference type="ARBA" id="ARBA00022840"/>
    </source>
</evidence>
<dbReference type="PANTHER" id="PTHR45772:SF1">
    <property type="entry name" value="ABC TRANSPORTER ATP-BINDING PROTEIN"/>
    <property type="match status" value="1"/>
</dbReference>
<dbReference type="InterPro" id="IPR003593">
    <property type="entry name" value="AAA+_ATPase"/>
</dbReference>
<organism evidence="6 7">
    <name type="scientific">Bradyrhizobium symbiodeficiens</name>
    <dbReference type="NCBI Taxonomy" id="1404367"/>
    <lineage>
        <taxon>Bacteria</taxon>
        <taxon>Pseudomonadati</taxon>
        <taxon>Pseudomonadota</taxon>
        <taxon>Alphaproteobacteria</taxon>
        <taxon>Hyphomicrobiales</taxon>
        <taxon>Nitrobacteraceae</taxon>
        <taxon>Bradyrhizobium</taxon>
    </lineage>
</organism>
<dbReference type="InterPro" id="IPR003439">
    <property type="entry name" value="ABC_transporter-like_ATP-bd"/>
</dbReference>
<dbReference type="SMART" id="SM00382">
    <property type="entry name" value="AAA"/>
    <property type="match status" value="1"/>
</dbReference>
<dbReference type="Pfam" id="PF12399">
    <property type="entry name" value="BCA_ABC_TP_C"/>
    <property type="match status" value="1"/>
</dbReference>
<dbReference type="PANTHER" id="PTHR45772">
    <property type="entry name" value="CONSERVED COMPONENT OF ABC TRANSPORTER FOR NATURAL AMINO ACIDS-RELATED"/>
    <property type="match status" value="1"/>
</dbReference>
<evidence type="ECO:0000256" key="1">
    <source>
        <dbReference type="ARBA" id="ARBA00022448"/>
    </source>
</evidence>
<name>A0ABX5W682_9BRAD</name>
<gene>
    <name evidence="6" type="ORF">FJN17_15225</name>
</gene>
<dbReference type="EMBL" id="CP041090">
    <property type="protein sequence ID" value="QDF38799.1"/>
    <property type="molecule type" value="Genomic_DNA"/>
</dbReference>
<dbReference type="SUPFAM" id="SSF52540">
    <property type="entry name" value="P-loop containing nucleoside triphosphate hydrolases"/>
    <property type="match status" value="1"/>
</dbReference>
<dbReference type="PROSITE" id="PS50893">
    <property type="entry name" value="ABC_TRANSPORTER_2"/>
    <property type="match status" value="1"/>
</dbReference>
<accession>A0ABX5W682</accession>
<dbReference type="GO" id="GO:0005524">
    <property type="term" value="F:ATP binding"/>
    <property type="evidence" value="ECO:0007669"/>
    <property type="project" value="UniProtKB-KW"/>
</dbReference>
<keyword evidence="7" id="KW-1185">Reference proteome</keyword>
<reference evidence="7" key="1">
    <citation type="submission" date="2019-06" db="EMBL/GenBank/DDBJ databases">
        <title>Whole-Genome Sequence of Bradyrhizobium sp. 3 Strain 65S1MB.</title>
        <authorList>
            <person name="Bromfield E.S.P."/>
            <person name="Cloutier S."/>
            <person name="Nguyen H.D.T."/>
        </authorList>
    </citation>
    <scope>NUCLEOTIDE SEQUENCE [LARGE SCALE GENOMIC DNA]</scope>
    <source>
        <strain evidence="7">65S1MB</strain>
    </source>
</reference>
<evidence type="ECO:0000256" key="4">
    <source>
        <dbReference type="ARBA" id="ARBA00024722"/>
    </source>
</evidence>
<dbReference type="Pfam" id="PF00005">
    <property type="entry name" value="ABC_tran"/>
    <property type="match status" value="1"/>
</dbReference>
<dbReference type="InterPro" id="IPR027417">
    <property type="entry name" value="P-loop_NTPase"/>
</dbReference>
<comment type="function">
    <text evidence="4">Involved in beta-(1--&gt;2)glucan export. Transmembrane domains (TMD) form a pore in the inner membrane and the ATP-binding domain (NBD) is responsible for energy generation.</text>
</comment>
<evidence type="ECO:0000259" key="5">
    <source>
        <dbReference type="PROSITE" id="PS50893"/>
    </source>
</evidence>
<evidence type="ECO:0000313" key="7">
    <source>
        <dbReference type="Proteomes" id="UP000319298"/>
    </source>
</evidence>
<evidence type="ECO:0000313" key="6">
    <source>
        <dbReference type="EMBL" id="QDF38799.1"/>
    </source>
</evidence>
<dbReference type="InterPro" id="IPR032823">
    <property type="entry name" value="BCA_ABC_TP_C"/>
</dbReference>
<feature type="domain" description="ABC transporter" evidence="5">
    <location>
        <begin position="8"/>
        <end position="256"/>
    </location>
</feature>
<evidence type="ECO:0000256" key="2">
    <source>
        <dbReference type="ARBA" id="ARBA00022741"/>
    </source>
</evidence>
<dbReference type="Proteomes" id="UP000319298">
    <property type="component" value="Chromosome"/>
</dbReference>
<keyword evidence="2" id="KW-0547">Nucleotide-binding</keyword>
<proteinExistence type="predicted"/>
<dbReference type="InterPro" id="IPR051120">
    <property type="entry name" value="ABC_AA/LPS_Transport"/>
</dbReference>
<keyword evidence="3 6" id="KW-0067">ATP-binding</keyword>
<reference evidence="6 7" key="2">
    <citation type="journal article" date="2020" name="Int. J. Syst. Evol. Microbiol.">
        <title>Description and complete genome sequences of Bradyrhizobium symbiodeficiens sp. nov., a non-symbiotic bacterium associated with legumes native to Canada.</title>
        <authorList>
            <person name="Bromfield E.S.P."/>
            <person name="Cloutier S."/>
            <person name="Nguyen H.D.T."/>
        </authorList>
    </citation>
    <scope>NUCLEOTIDE SEQUENCE [LARGE SCALE GENOMIC DNA]</scope>
    <source>
        <strain evidence="6 7">65S1MB</strain>
    </source>
</reference>
<dbReference type="Gene3D" id="3.40.50.300">
    <property type="entry name" value="P-loop containing nucleotide triphosphate hydrolases"/>
    <property type="match status" value="1"/>
</dbReference>
<dbReference type="CDD" id="cd03219">
    <property type="entry name" value="ABC_Mj1267_LivG_branched"/>
    <property type="match status" value="1"/>
</dbReference>
<keyword evidence="1" id="KW-0813">Transport</keyword>
<dbReference type="RefSeq" id="WP_140480247.1">
    <property type="nucleotide sequence ID" value="NZ_CP041090.2"/>
</dbReference>
<protein>
    <submittedName>
        <fullName evidence="6">ABC transporter ATP-binding protein</fullName>
    </submittedName>
</protein>